<keyword evidence="9" id="KW-1185">Reference proteome</keyword>
<dbReference type="Proteomes" id="UP001149165">
    <property type="component" value="Unassembled WGS sequence"/>
</dbReference>
<evidence type="ECO:0000313" key="9">
    <source>
        <dbReference type="Proteomes" id="UP001149165"/>
    </source>
</evidence>
<dbReference type="AlphaFoldDB" id="A0A9W9F417"/>
<dbReference type="PANTHER" id="PTHR43779:SF2">
    <property type="entry name" value="ALPHA-KETOGLUTARATE-DEPENDENT XANTHINE DIOXYGENASE XAN1"/>
    <property type="match status" value="1"/>
</dbReference>
<evidence type="ECO:0000313" key="8">
    <source>
        <dbReference type="EMBL" id="KAJ5093186.1"/>
    </source>
</evidence>
<evidence type="ECO:0000256" key="6">
    <source>
        <dbReference type="ARBA" id="ARBA00023004"/>
    </source>
</evidence>
<evidence type="ECO:0000256" key="2">
    <source>
        <dbReference type="ARBA" id="ARBA00005896"/>
    </source>
</evidence>
<keyword evidence="6" id="KW-0408">Iron</keyword>
<evidence type="ECO:0000256" key="5">
    <source>
        <dbReference type="ARBA" id="ARBA00023002"/>
    </source>
</evidence>
<dbReference type="PANTHER" id="PTHR43779">
    <property type="entry name" value="DIOXYGENASE RV0097-RELATED"/>
    <property type="match status" value="1"/>
</dbReference>
<name>A0A9W9F417_9EURO</name>
<evidence type="ECO:0000259" key="7">
    <source>
        <dbReference type="Pfam" id="PF02668"/>
    </source>
</evidence>
<keyword evidence="3" id="KW-0479">Metal-binding</keyword>
<evidence type="ECO:0000256" key="4">
    <source>
        <dbReference type="ARBA" id="ARBA00022964"/>
    </source>
</evidence>
<evidence type="ECO:0000256" key="3">
    <source>
        <dbReference type="ARBA" id="ARBA00022723"/>
    </source>
</evidence>
<dbReference type="SUPFAM" id="SSF51197">
    <property type="entry name" value="Clavaminate synthase-like"/>
    <property type="match status" value="1"/>
</dbReference>
<dbReference type="Gene3D" id="3.60.130.10">
    <property type="entry name" value="Clavaminate synthase-like"/>
    <property type="match status" value="1"/>
</dbReference>
<reference evidence="8" key="1">
    <citation type="submission" date="2022-11" db="EMBL/GenBank/DDBJ databases">
        <authorList>
            <person name="Petersen C."/>
        </authorList>
    </citation>
    <scope>NUCLEOTIDE SEQUENCE</scope>
    <source>
        <strain evidence="8">IBT 30069</strain>
    </source>
</reference>
<gene>
    <name evidence="8" type="ORF">N7456_009047</name>
</gene>
<keyword evidence="4" id="KW-0223">Dioxygenase</keyword>
<comment type="similarity">
    <text evidence="2">Belongs to the TfdA dioxygenase family.</text>
</comment>
<dbReference type="InterPro" id="IPR042098">
    <property type="entry name" value="TauD-like_sf"/>
</dbReference>
<dbReference type="InterPro" id="IPR003819">
    <property type="entry name" value="TauD/TfdA-like"/>
</dbReference>
<reference evidence="8" key="2">
    <citation type="journal article" date="2023" name="IMA Fungus">
        <title>Comparative genomic study of the Penicillium genus elucidates a diverse pangenome and 15 lateral gene transfer events.</title>
        <authorList>
            <person name="Petersen C."/>
            <person name="Sorensen T."/>
            <person name="Nielsen M.R."/>
            <person name="Sondergaard T.E."/>
            <person name="Sorensen J.L."/>
            <person name="Fitzpatrick D.A."/>
            <person name="Frisvad J.C."/>
            <person name="Nielsen K.L."/>
        </authorList>
    </citation>
    <scope>NUCLEOTIDE SEQUENCE</scope>
    <source>
        <strain evidence="8">IBT 30069</strain>
    </source>
</reference>
<comment type="cofactor">
    <cofactor evidence="1">
        <name>Fe(2+)</name>
        <dbReference type="ChEBI" id="CHEBI:29033"/>
    </cofactor>
</comment>
<organism evidence="8 9">
    <name type="scientific">Penicillium angulare</name>
    <dbReference type="NCBI Taxonomy" id="116970"/>
    <lineage>
        <taxon>Eukaryota</taxon>
        <taxon>Fungi</taxon>
        <taxon>Dikarya</taxon>
        <taxon>Ascomycota</taxon>
        <taxon>Pezizomycotina</taxon>
        <taxon>Eurotiomycetes</taxon>
        <taxon>Eurotiomycetidae</taxon>
        <taxon>Eurotiales</taxon>
        <taxon>Aspergillaceae</taxon>
        <taxon>Penicillium</taxon>
    </lineage>
</organism>
<dbReference type="GO" id="GO:0051213">
    <property type="term" value="F:dioxygenase activity"/>
    <property type="evidence" value="ECO:0007669"/>
    <property type="project" value="UniProtKB-KW"/>
</dbReference>
<accession>A0A9W9F417</accession>
<evidence type="ECO:0000256" key="1">
    <source>
        <dbReference type="ARBA" id="ARBA00001954"/>
    </source>
</evidence>
<dbReference type="InterPro" id="IPR051178">
    <property type="entry name" value="TfdA_dioxygenase"/>
</dbReference>
<dbReference type="Pfam" id="PF02668">
    <property type="entry name" value="TauD"/>
    <property type="match status" value="1"/>
</dbReference>
<dbReference type="EMBL" id="JAPQKH010000006">
    <property type="protein sequence ID" value="KAJ5093186.1"/>
    <property type="molecule type" value="Genomic_DNA"/>
</dbReference>
<comment type="caution">
    <text evidence="8">The sequence shown here is derived from an EMBL/GenBank/DDBJ whole genome shotgun (WGS) entry which is preliminary data.</text>
</comment>
<dbReference type="GO" id="GO:0046872">
    <property type="term" value="F:metal ion binding"/>
    <property type="evidence" value="ECO:0007669"/>
    <property type="project" value="UniProtKB-KW"/>
</dbReference>
<feature type="domain" description="TauD/TfdA-like" evidence="7">
    <location>
        <begin position="16"/>
        <end position="352"/>
    </location>
</feature>
<sequence length="366" mass="41492">VTTMPSIQPLKQVPGSAVDFGVSIENVDLESLTDDDFSLIHNALYHHHLVLFKNQQNLSPKAQYELTKQFDPASEEYGHDRTVDNDIHKHFSGIPSQPQVQIKGHGLIESFMGLQDIKLRHPHHSRTHRAAIPENKDDTHTRFMRWHIDAALYDFNPPKVTTLMAVKVPKGRRQTILYDDGSGEELDASLATTAFISGQKMFNMLSFEDQEFVVTSKAEYAPHPYIWVKAAKMHPTGLSVYTEGREKSESELPPIDHSKIQILPMAWKNPVTGNLSLQVHPAAIRKIHLADGRIIDNLKEARDIMYRLQRPAISPRYVYAHDWEDGDMVLFNNHGLLHTVVGSLRPDDIRIFRQCNLAASEPPEGP</sequence>
<keyword evidence="5" id="KW-0560">Oxidoreductase</keyword>
<proteinExistence type="inferred from homology"/>
<dbReference type="OrthoDB" id="93019at2759"/>
<protein>
    <recommendedName>
        <fullName evidence="7">TauD/TfdA-like domain-containing protein</fullName>
    </recommendedName>
</protein>
<feature type="non-terminal residue" evidence="8">
    <location>
        <position position="366"/>
    </location>
</feature>